<comment type="caution">
    <text evidence="5">The sequence shown here is derived from an EMBL/GenBank/DDBJ whole genome shotgun (WGS) entry which is preliminary data.</text>
</comment>
<dbReference type="PANTHER" id="PTHR48094:SF11">
    <property type="entry name" value="GLUTATHIONE-INDEPENDENT GLYOXALASE HSP31-RELATED"/>
    <property type="match status" value="1"/>
</dbReference>
<name>A0A6N8F8A4_9GAMM</name>
<evidence type="ECO:0000259" key="4">
    <source>
        <dbReference type="Pfam" id="PF01965"/>
    </source>
</evidence>
<dbReference type="GO" id="GO:0019243">
    <property type="term" value="P:methylglyoxal catabolic process to D-lactate via S-lactoyl-glutathione"/>
    <property type="evidence" value="ECO:0007669"/>
    <property type="project" value="TreeGrafter"/>
</dbReference>
<dbReference type="InterPro" id="IPR029062">
    <property type="entry name" value="Class_I_gatase-like"/>
</dbReference>
<organism evidence="5 6">
    <name type="scientific">Psychrosphaera haliotis</name>
    <dbReference type="NCBI Taxonomy" id="555083"/>
    <lineage>
        <taxon>Bacteria</taxon>
        <taxon>Pseudomonadati</taxon>
        <taxon>Pseudomonadota</taxon>
        <taxon>Gammaproteobacteria</taxon>
        <taxon>Alteromonadales</taxon>
        <taxon>Pseudoalteromonadaceae</taxon>
        <taxon>Psychrosphaera</taxon>
    </lineage>
</organism>
<sequence length="228" mass="24200">MSSTSNKILVLVTNHATLGETDEANGTYAPEITHAIDVFNKAGLEYDIASIKGGSAPLYGTDAEGDDVNAAILKDKTFSTKIENTLLASSLELGQYNAVFYPGGFGLLTDLASNEDVAKQTASLYESGAVVGAVCHGPAGLLPIKLSNGKLLIEDIEVTGFTREEEVEFGTIDKIPYVLEESLTRTAGRYVKTAPWSEFVSKQDRVITGQNPASAHAVAVAMVERLNA</sequence>
<dbReference type="Proteomes" id="UP000439994">
    <property type="component" value="Unassembled WGS sequence"/>
</dbReference>
<dbReference type="RefSeq" id="WP_155694523.1">
    <property type="nucleotide sequence ID" value="NZ_WOCD01000001.1"/>
</dbReference>
<evidence type="ECO:0000256" key="2">
    <source>
        <dbReference type="ARBA" id="ARBA00023239"/>
    </source>
</evidence>
<protein>
    <submittedName>
        <fullName evidence="5">Type 1 glutamine amidotransferase domain-containing protein</fullName>
    </submittedName>
</protein>
<evidence type="ECO:0000256" key="1">
    <source>
        <dbReference type="ARBA" id="ARBA00023016"/>
    </source>
</evidence>
<dbReference type="AlphaFoldDB" id="A0A6N8F8A4"/>
<dbReference type="PANTHER" id="PTHR48094">
    <property type="entry name" value="PROTEIN/NUCLEIC ACID DEGLYCASE DJ-1-RELATED"/>
    <property type="match status" value="1"/>
</dbReference>
<keyword evidence="6" id="KW-1185">Reference proteome</keyword>
<keyword evidence="5" id="KW-0808">Transferase</keyword>
<keyword evidence="2" id="KW-0456">Lyase</keyword>
<dbReference type="InterPro" id="IPR050325">
    <property type="entry name" value="Prot/Nucl_acid_deglycase"/>
</dbReference>
<evidence type="ECO:0000256" key="3">
    <source>
        <dbReference type="ARBA" id="ARBA00038493"/>
    </source>
</evidence>
<keyword evidence="1" id="KW-0346">Stress response</keyword>
<dbReference type="CDD" id="cd03141">
    <property type="entry name" value="GATase1_Hsp31_like"/>
    <property type="match status" value="1"/>
</dbReference>
<proteinExistence type="inferred from homology"/>
<evidence type="ECO:0000313" key="6">
    <source>
        <dbReference type="Proteomes" id="UP000439994"/>
    </source>
</evidence>
<evidence type="ECO:0000313" key="5">
    <source>
        <dbReference type="EMBL" id="MUH71639.1"/>
    </source>
</evidence>
<dbReference type="EMBL" id="WOCD01000001">
    <property type="protein sequence ID" value="MUH71639.1"/>
    <property type="molecule type" value="Genomic_DNA"/>
</dbReference>
<dbReference type="GO" id="GO:0016740">
    <property type="term" value="F:transferase activity"/>
    <property type="evidence" value="ECO:0007669"/>
    <property type="project" value="UniProtKB-KW"/>
</dbReference>
<dbReference type="Pfam" id="PF01965">
    <property type="entry name" value="DJ-1_PfpI"/>
    <property type="match status" value="1"/>
</dbReference>
<dbReference type="Gene3D" id="3.40.50.880">
    <property type="match status" value="1"/>
</dbReference>
<feature type="domain" description="DJ-1/PfpI" evidence="4">
    <location>
        <begin position="27"/>
        <end position="224"/>
    </location>
</feature>
<dbReference type="GO" id="GO:0005737">
    <property type="term" value="C:cytoplasm"/>
    <property type="evidence" value="ECO:0007669"/>
    <property type="project" value="TreeGrafter"/>
</dbReference>
<dbReference type="OrthoDB" id="9792284at2"/>
<dbReference type="SUPFAM" id="SSF52317">
    <property type="entry name" value="Class I glutamine amidotransferase-like"/>
    <property type="match status" value="1"/>
</dbReference>
<dbReference type="GO" id="GO:0019172">
    <property type="term" value="F:glyoxalase III activity"/>
    <property type="evidence" value="ECO:0007669"/>
    <property type="project" value="TreeGrafter"/>
</dbReference>
<dbReference type="InterPro" id="IPR002818">
    <property type="entry name" value="DJ-1/PfpI"/>
</dbReference>
<keyword evidence="5" id="KW-0315">Glutamine amidotransferase</keyword>
<reference evidence="5 6" key="1">
    <citation type="submission" date="2019-11" db="EMBL/GenBank/DDBJ databases">
        <title>P. haliotis isolates from Z. marina roots.</title>
        <authorList>
            <person name="Cohen M."/>
            <person name="Jospin G."/>
            <person name="Eisen J.A."/>
            <person name="Coil D.A."/>
        </authorList>
    </citation>
    <scope>NUCLEOTIDE SEQUENCE [LARGE SCALE GENOMIC DNA]</scope>
    <source>
        <strain evidence="5 6">UCD-MCMsp1aY</strain>
    </source>
</reference>
<accession>A0A6N8F8A4</accession>
<gene>
    <name evidence="5" type="ORF">GNP35_03470</name>
</gene>
<comment type="similarity">
    <text evidence="3">Belongs to the peptidase C56 family. HSP31-like subfamily.</text>
</comment>